<proteinExistence type="inferred from homology"/>
<name>A0A4U0WU27_9PEZI</name>
<dbReference type="Pfam" id="PF08265">
    <property type="entry name" value="YL1_C"/>
    <property type="match status" value="1"/>
</dbReference>
<evidence type="ECO:0000259" key="3">
    <source>
        <dbReference type="SMART" id="SM00993"/>
    </source>
</evidence>
<keyword evidence="5" id="KW-1185">Reference proteome</keyword>
<evidence type="ECO:0000256" key="2">
    <source>
        <dbReference type="SAM" id="MobiDB-lite"/>
    </source>
</evidence>
<evidence type="ECO:0000313" key="5">
    <source>
        <dbReference type="Proteomes" id="UP000308768"/>
    </source>
</evidence>
<dbReference type="AlphaFoldDB" id="A0A4U0WU27"/>
<dbReference type="EMBL" id="NAJN01000948">
    <property type="protein sequence ID" value="TKA67110.1"/>
    <property type="molecule type" value="Genomic_DNA"/>
</dbReference>
<dbReference type="PANTHER" id="PTHR13275">
    <property type="entry name" value="YL-1 PROTEIN TRANSCRIPTION FACTOR-LIKE 1"/>
    <property type="match status" value="1"/>
</dbReference>
<dbReference type="InterPro" id="IPR046757">
    <property type="entry name" value="YL1_N"/>
</dbReference>
<gene>
    <name evidence="4" type="ORF">B0A49_11933</name>
</gene>
<feature type="compositionally biased region" description="Polar residues" evidence="2">
    <location>
        <begin position="495"/>
        <end position="505"/>
    </location>
</feature>
<dbReference type="Pfam" id="PF05764">
    <property type="entry name" value="YL1"/>
    <property type="match status" value="1"/>
</dbReference>
<feature type="region of interest" description="Disordered" evidence="2">
    <location>
        <begin position="315"/>
        <end position="386"/>
    </location>
</feature>
<comment type="similarity">
    <text evidence="1">Belongs to the VPS72/YL1 family.</text>
</comment>
<feature type="region of interest" description="Disordered" evidence="2">
    <location>
        <begin position="1"/>
        <end position="155"/>
    </location>
</feature>
<dbReference type="PANTHER" id="PTHR13275:SF4">
    <property type="entry name" value="VACUOLAR PROTEIN SORTING-ASSOCIATED PROTEIN 72 HOMOLOG"/>
    <property type="match status" value="1"/>
</dbReference>
<sequence>MASHYDPSPERSSSDGEEAPVEWMVKKRERRTNFGNRMSKLLQTQEDEDMPEEFKELEEDIAEEGEYREGDDDVEADMSLSEDEDEDAEHGGDEELAGEKELKKQERLEKQKKRKSQNALLKPPLRKRARIALTARSSATPTTSTAPVPHLRKRLGHESYLPEVASAATRQSSRTATVKNKQRTKANLIEKEENRLRVVANMAAIAEKKRKTERPPMTQQDRLAEAAKVEKKNSKNLYKWEEAEKRREAEREAKLEASKNRKLDGPFIRLWSGSVTWDGDRIKVNRIHRPHIEVIEDNLASDKHSVKDGLAINSGGTALIPSASNESKDAATTEMPAELDEDSTVAPKSLDALTVPSQGPLDLPKPTSQGPDEFRRSSVHGPTEPKKDLTLSEALRDAAAQQLLSAHQNRALALQPTDANDTPHDRNGPYPGVTSYMAPSGPANFLDGIHYYASLPDQLKLQQPFTTYPQPPSSRVHSRSYPPTPTLTPTPAHTSLQLAHSAQSRPSPLPAPVPPKIKEQAMRSLVIICDFPDYEHLTTIRDRTEAHRRILLNFAGKTIKSSKSPTPKPLCVITSQPARFRDPRTGLPYSNAHAYKKIQGLVAGNYQWSNLLGAFVGLTNGALSGRPADGTPEKFWWKESRPATESIKREEVPVIGSIT</sequence>
<feature type="compositionally biased region" description="Polar residues" evidence="2">
    <location>
        <begin position="33"/>
        <end position="44"/>
    </location>
</feature>
<protein>
    <recommendedName>
        <fullName evidence="3">Vps72/YL1 C-terminal domain-containing protein</fullName>
    </recommendedName>
</protein>
<dbReference type="GO" id="GO:0005634">
    <property type="term" value="C:nucleus"/>
    <property type="evidence" value="ECO:0007669"/>
    <property type="project" value="TreeGrafter"/>
</dbReference>
<accession>A0A4U0WU27</accession>
<evidence type="ECO:0000256" key="1">
    <source>
        <dbReference type="ARBA" id="ARBA00006832"/>
    </source>
</evidence>
<feature type="region of interest" description="Disordered" evidence="2">
    <location>
        <begin position="414"/>
        <end position="435"/>
    </location>
</feature>
<dbReference type="InterPro" id="IPR013272">
    <property type="entry name" value="Vps72/YL1_C"/>
</dbReference>
<feature type="domain" description="Vps72/YL1 C-terminal" evidence="3">
    <location>
        <begin position="569"/>
        <end position="598"/>
    </location>
</feature>
<organism evidence="4 5">
    <name type="scientific">Cryomyces minteri</name>
    <dbReference type="NCBI Taxonomy" id="331657"/>
    <lineage>
        <taxon>Eukaryota</taxon>
        <taxon>Fungi</taxon>
        <taxon>Dikarya</taxon>
        <taxon>Ascomycota</taxon>
        <taxon>Pezizomycotina</taxon>
        <taxon>Dothideomycetes</taxon>
        <taxon>Dothideomycetes incertae sedis</taxon>
        <taxon>Cryomyces</taxon>
    </lineage>
</organism>
<reference evidence="4 5" key="1">
    <citation type="submission" date="2017-03" db="EMBL/GenBank/DDBJ databases">
        <title>Genomes of endolithic fungi from Antarctica.</title>
        <authorList>
            <person name="Coleine C."/>
            <person name="Masonjones S."/>
            <person name="Stajich J.E."/>
        </authorList>
    </citation>
    <scope>NUCLEOTIDE SEQUENCE [LARGE SCALE GENOMIC DNA]</scope>
    <source>
        <strain evidence="4 5">CCFEE 5187</strain>
    </source>
</reference>
<feature type="compositionally biased region" description="Low complexity" evidence="2">
    <location>
        <begin position="134"/>
        <end position="149"/>
    </location>
</feature>
<dbReference type="Proteomes" id="UP000308768">
    <property type="component" value="Unassembled WGS sequence"/>
</dbReference>
<feature type="compositionally biased region" description="Basic and acidic residues" evidence="2">
    <location>
        <begin position="89"/>
        <end position="109"/>
    </location>
</feature>
<dbReference type="SMART" id="SM00993">
    <property type="entry name" value="YL1_C"/>
    <property type="match status" value="1"/>
</dbReference>
<comment type="caution">
    <text evidence="4">The sequence shown here is derived from an EMBL/GenBank/DDBJ whole genome shotgun (WGS) entry which is preliminary data.</text>
</comment>
<feature type="region of interest" description="Disordered" evidence="2">
    <location>
        <begin position="463"/>
        <end position="511"/>
    </location>
</feature>
<dbReference type="OrthoDB" id="3942062at2759"/>
<evidence type="ECO:0000313" key="4">
    <source>
        <dbReference type="EMBL" id="TKA67110.1"/>
    </source>
</evidence>
<feature type="compositionally biased region" description="Acidic residues" evidence="2">
    <location>
        <begin position="45"/>
        <end position="88"/>
    </location>
</feature>
<dbReference type="STRING" id="331657.A0A4U0WU27"/>